<dbReference type="PROSITE" id="PS00107">
    <property type="entry name" value="PROTEIN_KINASE_ATP"/>
    <property type="match status" value="1"/>
</dbReference>
<dbReference type="GO" id="GO:0005524">
    <property type="term" value="F:ATP binding"/>
    <property type="evidence" value="ECO:0007669"/>
    <property type="project" value="UniProtKB-UniRule"/>
</dbReference>
<sequence>MLSRFLTCFKGCDGHGHSKERCPRIVSDGRRNPAPAATVSSLRPDLPDCITCSSDPTIAALGSLPDAKNARCKRCCSPPGTEAGSSVSTTPTQTDSQTPKNVMSPPLLGVGIDCSASQVGVSSRLPTISTLPPPGSAGRSVVDVPARSPNPTILFSLRQLQMAFISPSDCASATQQHSPFATDPSCGTDLRPSSLDLIGLGLLGCDLTATSADSSDPLSASGLNPQLRFVNACKLGEEVQDLQLLGRGGYGMVMSGNWRQEGRVAVKVLLGDEDKWMESCYKEAVLSKMLAHPNILQTYDFQVAILTPADVARSRASWEQQQAAQRAAAAAAQSQDEPLSCSTTKLPYADLRADSFELLPPLCASTQCPEAGAGADRASASHTAIDLWQVLFMLGARPGQFVTLIIMEYAEVGTLQRAISAGAFRESARLSKWGALRSLLVTAKEIAGGMCLLHSYKIIHGDISATNVMLRASRIDKRGFVAKVADFGLSKVTLSGVTRTDDCAGQVQYLAPECLDHEARLASDVFAFGVLLHEMAVGRKAFGEYSPAQILAGRVTGQLQLVWPPEVEVAAGVRELAERCMRTDPEERPSFREVVEELRRQDAEAKAQHRQHSARRRAAADGLSAAATLAAATAVATVAAASPGAASPGAGAGTSGCAAGIPAGGSVGCRVPSLLGPHRFALGHNGVAPPAVAAGGGSSGGGGGIPAAAIAAAPRARTAGATVAGCTGSSGHTVRGPYGNPYGAVFSHNSLRHSFTTGSTGLAAACSGARRSTFTAAAAAAAPAAAAGGDTAGMAAAAAAMGIMVDMSSEFTAPTGLQSVSSRTLAYCQSEEGSGKLCCTVPYGLLSCEKASTLEPIPSGSRYDFTVRQDAAAAAAPAAAGQGPAPAAPAAVVVVCAAGL</sequence>
<dbReference type="Pfam" id="PF07714">
    <property type="entry name" value="PK_Tyr_Ser-Thr"/>
    <property type="match status" value="1"/>
</dbReference>
<dbReference type="PROSITE" id="PS50011">
    <property type="entry name" value="PROTEIN_KINASE_DOM"/>
    <property type="match status" value="1"/>
</dbReference>
<protein>
    <recommendedName>
        <fullName evidence="3">Protein kinase domain-containing protein</fullName>
    </recommendedName>
</protein>
<evidence type="ECO:0000256" key="1">
    <source>
        <dbReference type="PROSITE-ProRule" id="PRU10141"/>
    </source>
</evidence>
<organism evidence="4 5">
    <name type="scientific">Pleodorina starrii</name>
    <dbReference type="NCBI Taxonomy" id="330485"/>
    <lineage>
        <taxon>Eukaryota</taxon>
        <taxon>Viridiplantae</taxon>
        <taxon>Chlorophyta</taxon>
        <taxon>core chlorophytes</taxon>
        <taxon>Chlorophyceae</taxon>
        <taxon>CS clade</taxon>
        <taxon>Chlamydomonadales</taxon>
        <taxon>Volvocaceae</taxon>
        <taxon>Pleodorina</taxon>
    </lineage>
</organism>
<feature type="compositionally biased region" description="Low complexity" evidence="2">
    <location>
        <begin position="85"/>
        <end position="99"/>
    </location>
</feature>
<evidence type="ECO:0000256" key="2">
    <source>
        <dbReference type="SAM" id="MobiDB-lite"/>
    </source>
</evidence>
<dbReference type="InterPro" id="IPR051681">
    <property type="entry name" value="Ser/Thr_Kinases-Pseudokinases"/>
</dbReference>
<dbReference type="PANTHER" id="PTHR44329">
    <property type="entry name" value="SERINE/THREONINE-PROTEIN KINASE TNNI3K-RELATED"/>
    <property type="match status" value="1"/>
</dbReference>
<feature type="domain" description="Protein kinase" evidence="3">
    <location>
        <begin position="239"/>
        <end position="600"/>
    </location>
</feature>
<feature type="binding site" evidence="1">
    <location>
        <position position="267"/>
    </location>
    <ligand>
        <name>ATP</name>
        <dbReference type="ChEBI" id="CHEBI:30616"/>
    </ligand>
</feature>
<feature type="region of interest" description="Disordered" evidence="2">
    <location>
        <begin position="125"/>
        <end position="144"/>
    </location>
</feature>
<evidence type="ECO:0000259" key="3">
    <source>
        <dbReference type="PROSITE" id="PS50011"/>
    </source>
</evidence>
<evidence type="ECO:0000313" key="4">
    <source>
        <dbReference type="EMBL" id="GLC56102.1"/>
    </source>
</evidence>
<gene>
    <name evidence="4" type="primary">PLEST003034</name>
    <name evidence="4" type="ORF">PLESTB_001064600</name>
</gene>
<feature type="region of interest" description="Disordered" evidence="2">
    <location>
        <begin position="79"/>
        <end position="101"/>
    </location>
</feature>
<dbReference type="GO" id="GO:0004674">
    <property type="term" value="F:protein serine/threonine kinase activity"/>
    <property type="evidence" value="ECO:0007669"/>
    <property type="project" value="TreeGrafter"/>
</dbReference>
<dbReference type="Gene3D" id="1.10.510.10">
    <property type="entry name" value="Transferase(Phosphotransferase) domain 1"/>
    <property type="match status" value="1"/>
</dbReference>
<dbReference type="OrthoDB" id="1711006at2759"/>
<keyword evidence="5" id="KW-1185">Reference proteome</keyword>
<dbReference type="InterPro" id="IPR011009">
    <property type="entry name" value="Kinase-like_dom_sf"/>
</dbReference>
<dbReference type="AlphaFoldDB" id="A0A9W6BPX6"/>
<evidence type="ECO:0000313" key="5">
    <source>
        <dbReference type="Proteomes" id="UP001165080"/>
    </source>
</evidence>
<dbReference type="Gene3D" id="3.30.200.20">
    <property type="entry name" value="Phosphorylase Kinase, domain 1"/>
    <property type="match status" value="1"/>
</dbReference>
<keyword evidence="1" id="KW-0547">Nucleotide-binding</keyword>
<dbReference type="PROSITE" id="PS00109">
    <property type="entry name" value="PROTEIN_KINASE_TYR"/>
    <property type="match status" value="1"/>
</dbReference>
<dbReference type="InterPro" id="IPR017441">
    <property type="entry name" value="Protein_kinase_ATP_BS"/>
</dbReference>
<dbReference type="Proteomes" id="UP001165080">
    <property type="component" value="Unassembled WGS sequence"/>
</dbReference>
<dbReference type="PANTHER" id="PTHR44329:SF214">
    <property type="entry name" value="PROTEIN KINASE DOMAIN-CONTAINING PROTEIN"/>
    <property type="match status" value="1"/>
</dbReference>
<proteinExistence type="predicted"/>
<dbReference type="InterPro" id="IPR001245">
    <property type="entry name" value="Ser-Thr/Tyr_kinase_cat_dom"/>
</dbReference>
<dbReference type="SUPFAM" id="SSF56112">
    <property type="entry name" value="Protein kinase-like (PK-like)"/>
    <property type="match status" value="1"/>
</dbReference>
<dbReference type="InterPro" id="IPR008266">
    <property type="entry name" value="Tyr_kinase_AS"/>
</dbReference>
<dbReference type="InterPro" id="IPR000719">
    <property type="entry name" value="Prot_kinase_dom"/>
</dbReference>
<comment type="caution">
    <text evidence="4">The sequence shown here is derived from an EMBL/GenBank/DDBJ whole genome shotgun (WGS) entry which is preliminary data.</text>
</comment>
<keyword evidence="1" id="KW-0067">ATP-binding</keyword>
<reference evidence="4 5" key="1">
    <citation type="journal article" date="2023" name="Commun. Biol.">
        <title>Reorganization of the ancestral sex-determining regions during the evolution of trioecy in Pleodorina starrii.</title>
        <authorList>
            <person name="Takahashi K."/>
            <person name="Suzuki S."/>
            <person name="Kawai-Toyooka H."/>
            <person name="Yamamoto K."/>
            <person name="Hamaji T."/>
            <person name="Ootsuki R."/>
            <person name="Yamaguchi H."/>
            <person name="Kawachi M."/>
            <person name="Higashiyama T."/>
            <person name="Nozaki H."/>
        </authorList>
    </citation>
    <scope>NUCLEOTIDE SEQUENCE [LARGE SCALE GENOMIC DNA]</scope>
    <source>
        <strain evidence="4 5">NIES-4479</strain>
    </source>
</reference>
<accession>A0A9W6BPX6</accession>
<dbReference type="EMBL" id="BRXU01000014">
    <property type="protein sequence ID" value="GLC56102.1"/>
    <property type="molecule type" value="Genomic_DNA"/>
</dbReference>
<name>A0A9W6BPX6_9CHLO</name>